<dbReference type="AlphaFoldDB" id="A0A9E6UHI6"/>
<dbReference type="InterPro" id="IPR014917">
    <property type="entry name" value="DUF1800"/>
</dbReference>
<protein>
    <submittedName>
        <fullName evidence="1">DUF1800 domain-containing protein</fullName>
    </submittedName>
</protein>
<keyword evidence="2" id="KW-1185">Reference proteome</keyword>
<dbReference type="RefSeq" id="WP_261402934.1">
    <property type="nucleotide sequence ID" value="NZ_CP081869.1"/>
</dbReference>
<evidence type="ECO:0000313" key="1">
    <source>
        <dbReference type="EMBL" id="QZN99822.1"/>
    </source>
</evidence>
<dbReference type="Proteomes" id="UP000825701">
    <property type="component" value="Chromosome"/>
</dbReference>
<dbReference type="Pfam" id="PF08811">
    <property type="entry name" value="DUF1800"/>
    <property type="match status" value="1"/>
</dbReference>
<reference evidence="1" key="1">
    <citation type="submission" date="2021-08" db="EMBL/GenBank/DDBJ databases">
        <authorList>
            <person name="Zhang H."/>
            <person name="Xu M."/>
            <person name="Yu Z."/>
            <person name="Yang L."/>
            <person name="Cai Y."/>
        </authorList>
    </citation>
    <scope>NUCLEOTIDE SEQUENCE</scope>
    <source>
        <strain evidence="1">CHL1</strain>
    </source>
</reference>
<dbReference type="KEGG" id="cmet:K6K41_24685"/>
<gene>
    <name evidence="1" type="ORF">K6K41_24685</name>
</gene>
<accession>A0A9E6UHI6</accession>
<dbReference type="EMBL" id="CP081869">
    <property type="protein sequence ID" value="QZN99822.1"/>
    <property type="molecule type" value="Genomic_DNA"/>
</dbReference>
<evidence type="ECO:0000313" key="2">
    <source>
        <dbReference type="Proteomes" id="UP000825701"/>
    </source>
</evidence>
<sequence>MAPSKLQAQQATLAFQRFGLGARRGGLARIANDPAAALVAELDSPDVALIKDASLPTYAQACLEGASPTPRPENVRLREYKARIAKHLQPEIGFVERLTIFWANHFAMSFRKAPLLRGTIGQFERDVIRRNALGSFPQMLHDAMRHPAMIRYLDNDESIGEESTLGLKRRVSYTENLARELMELHTVGSGNFTEDDVKALAKMLTGWSIVRASEATPASAGQFMFRPDWHQPGPQRFFGETIPEGGMEQADRAFAILAAHPATARRVATKLARHFVADQPTEEMIAPIAQAFIDSGGDLKRTAEALLTLDAAWSVPMAKIRTPYEMLVAQFRALGSALLDEESGVMDRILTTLNQPTWDTPSPEGFADETPNWLSPNAMAFRLDAVQQIAKVIGRRVFVNPATLSRDLFGAALSTQTRERVAAGGSQLAGLTILFASPEFQRR</sequence>
<organism evidence="1 2">
    <name type="scientific">Chenggangzhangella methanolivorans</name>
    <dbReference type="NCBI Taxonomy" id="1437009"/>
    <lineage>
        <taxon>Bacteria</taxon>
        <taxon>Pseudomonadati</taxon>
        <taxon>Pseudomonadota</taxon>
        <taxon>Alphaproteobacteria</taxon>
        <taxon>Hyphomicrobiales</taxon>
        <taxon>Methylopilaceae</taxon>
        <taxon>Chenggangzhangella</taxon>
    </lineage>
</organism>
<proteinExistence type="predicted"/>
<name>A0A9E6UHI6_9HYPH</name>